<dbReference type="GO" id="GO:0005886">
    <property type="term" value="C:plasma membrane"/>
    <property type="evidence" value="ECO:0007669"/>
    <property type="project" value="UniProtKB-SubCell"/>
</dbReference>
<evidence type="ECO:0000256" key="6">
    <source>
        <dbReference type="ARBA" id="ARBA00022989"/>
    </source>
</evidence>
<comment type="similarity">
    <text evidence="2">Belongs to the binding-protein-dependent transport system permease family. FecCD subfamily.</text>
</comment>
<dbReference type="EMBL" id="VDMN01000002">
    <property type="protein sequence ID" value="TNM63972.1"/>
    <property type="molecule type" value="Genomic_DNA"/>
</dbReference>
<gene>
    <name evidence="9" type="ORF">FHP24_14420</name>
</gene>
<evidence type="ECO:0000256" key="5">
    <source>
        <dbReference type="ARBA" id="ARBA00022692"/>
    </source>
</evidence>
<sequence length="335" mass="33686">MSGMGSGNVVLRGWALLAGLLAAAILVSLAVGQIMVTPAELLRGLMTGTGPGALTLRVLRGPSTLTAVGAGAALGASGTIFQILLRNPLAAPDVMGFMSGAGCAVVAGVAFGLFIPLPILAALGGLVAAALVSGLSFHRGGRQSPLTLILVGIGIGFFASAVSSFLVIRMPPQEAADAQRWLTGSLAARNWGHVLQVFGLGALLFIVLALQVRAMALLELGDELAAGLGARVERARYGLICTGVLLAAVGVAVAGPVPFVAMMAGPLGMRIAGVKHPASRLTAAAIAGATITVLADVISRSAIPGLQLPVGVMTGIMGAPYLLWLLWKEVEAGEV</sequence>
<dbReference type="InterPro" id="IPR000522">
    <property type="entry name" value="ABC_transptr_permease_BtuC"/>
</dbReference>
<comment type="caution">
    <text evidence="9">The sequence shown here is derived from an EMBL/GenBank/DDBJ whole genome shotgun (WGS) entry which is preliminary data.</text>
</comment>
<evidence type="ECO:0000256" key="8">
    <source>
        <dbReference type="SAM" id="Phobius"/>
    </source>
</evidence>
<dbReference type="AlphaFoldDB" id="A0A5C4XKH8"/>
<feature type="transmembrane region" description="Helical" evidence="8">
    <location>
        <begin position="149"/>
        <end position="171"/>
    </location>
</feature>
<keyword evidence="4" id="KW-1003">Cell membrane</keyword>
<evidence type="ECO:0000256" key="7">
    <source>
        <dbReference type="ARBA" id="ARBA00023136"/>
    </source>
</evidence>
<dbReference type="Pfam" id="PF01032">
    <property type="entry name" value="FecCD"/>
    <property type="match status" value="1"/>
</dbReference>
<dbReference type="Proteomes" id="UP000311605">
    <property type="component" value="Unassembled WGS sequence"/>
</dbReference>
<name>A0A5C4XKH8_9HYPH</name>
<evidence type="ECO:0000256" key="4">
    <source>
        <dbReference type="ARBA" id="ARBA00022475"/>
    </source>
</evidence>
<evidence type="ECO:0000313" key="9">
    <source>
        <dbReference type="EMBL" id="TNM63972.1"/>
    </source>
</evidence>
<dbReference type="CDD" id="cd06550">
    <property type="entry name" value="TM_ABC_iron-siderophores_like"/>
    <property type="match status" value="1"/>
</dbReference>
<evidence type="ECO:0000256" key="3">
    <source>
        <dbReference type="ARBA" id="ARBA00022448"/>
    </source>
</evidence>
<dbReference type="PANTHER" id="PTHR30472:SF24">
    <property type="entry name" value="FERRIC ENTEROBACTIN TRANSPORT SYSTEM PERMEASE PROTEIN FEPG"/>
    <property type="match status" value="1"/>
</dbReference>
<keyword evidence="10" id="KW-1185">Reference proteome</keyword>
<keyword evidence="5 8" id="KW-0812">Transmembrane</keyword>
<keyword evidence="3" id="KW-0813">Transport</keyword>
<feature type="transmembrane region" description="Helical" evidence="8">
    <location>
        <begin position="191"/>
        <end position="210"/>
    </location>
</feature>
<dbReference type="GO" id="GO:0022857">
    <property type="term" value="F:transmembrane transporter activity"/>
    <property type="evidence" value="ECO:0007669"/>
    <property type="project" value="InterPro"/>
</dbReference>
<feature type="transmembrane region" description="Helical" evidence="8">
    <location>
        <begin position="64"/>
        <end position="85"/>
    </location>
</feature>
<dbReference type="InterPro" id="IPR037294">
    <property type="entry name" value="ABC_BtuC-like"/>
</dbReference>
<keyword evidence="6 8" id="KW-1133">Transmembrane helix</keyword>
<comment type="subcellular location">
    <subcellularLocation>
        <location evidence="1">Cell membrane</location>
        <topology evidence="1">Multi-pass membrane protein</topology>
    </subcellularLocation>
</comment>
<feature type="transmembrane region" description="Helical" evidence="8">
    <location>
        <begin position="281"/>
        <end position="299"/>
    </location>
</feature>
<dbReference type="GO" id="GO:0033214">
    <property type="term" value="P:siderophore-iron import into cell"/>
    <property type="evidence" value="ECO:0007669"/>
    <property type="project" value="TreeGrafter"/>
</dbReference>
<dbReference type="PANTHER" id="PTHR30472">
    <property type="entry name" value="FERRIC ENTEROBACTIN TRANSPORT SYSTEM PERMEASE PROTEIN"/>
    <property type="match status" value="1"/>
</dbReference>
<feature type="transmembrane region" description="Helical" evidence="8">
    <location>
        <begin position="94"/>
        <end position="113"/>
    </location>
</feature>
<reference evidence="9 10" key="1">
    <citation type="submission" date="2019-06" db="EMBL/GenBank/DDBJ databases">
        <title>The draft genome of Rhizobium smilacinae PTYR-5.</title>
        <authorList>
            <person name="Liu L."/>
            <person name="Li L."/>
            <person name="Zhang X."/>
        </authorList>
    </citation>
    <scope>NUCLEOTIDE SEQUENCE [LARGE SCALE GENOMIC DNA]</scope>
    <source>
        <strain evidence="9 10">PTYR-5</strain>
    </source>
</reference>
<keyword evidence="7 8" id="KW-0472">Membrane</keyword>
<accession>A0A5C4XKH8</accession>
<dbReference type="OrthoDB" id="9055647at2"/>
<dbReference type="Gene3D" id="1.10.3470.10">
    <property type="entry name" value="ABC transporter involved in vitamin B12 uptake, BtuC"/>
    <property type="match status" value="1"/>
</dbReference>
<dbReference type="SUPFAM" id="SSF81345">
    <property type="entry name" value="ABC transporter involved in vitamin B12 uptake, BtuC"/>
    <property type="match status" value="1"/>
</dbReference>
<organism evidence="9 10">
    <name type="scientific">Aliirhizobium smilacinae</name>
    <dbReference type="NCBI Taxonomy" id="1395944"/>
    <lineage>
        <taxon>Bacteria</taxon>
        <taxon>Pseudomonadati</taxon>
        <taxon>Pseudomonadota</taxon>
        <taxon>Alphaproteobacteria</taxon>
        <taxon>Hyphomicrobiales</taxon>
        <taxon>Rhizobiaceae</taxon>
        <taxon>Aliirhizobium</taxon>
    </lineage>
</organism>
<protein>
    <submittedName>
        <fullName evidence="9">Iron ABC transporter permease</fullName>
    </submittedName>
</protein>
<evidence type="ECO:0000256" key="1">
    <source>
        <dbReference type="ARBA" id="ARBA00004651"/>
    </source>
</evidence>
<evidence type="ECO:0000256" key="2">
    <source>
        <dbReference type="ARBA" id="ARBA00007935"/>
    </source>
</evidence>
<proteinExistence type="inferred from homology"/>
<feature type="transmembrane region" description="Helical" evidence="8">
    <location>
        <begin position="237"/>
        <end position="261"/>
    </location>
</feature>
<evidence type="ECO:0000313" key="10">
    <source>
        <dbReference type="Proteomes" id="UP000311605"/>
    </source>
</evidence>
<feature type="transmembrane region" description="Helical" evidence="8">
    <location>
        <begin position="306"/>
        <end position="327"/>
    </location>
</feature>
<feature type="transmembrane region" description="Helical" evidence="8">
    <location>
        <begin position="119"/>
        <end position="137"/>
    </location>
</feature>